<accession>A0A1Y2BJ03</accession>
<evidence type="ECO:0000259" key="16">
    <source>
        <dbReference type="Pfam" id="PF02775"/>
    </source>
</evidence>
<keyword evidence="7 13" id="KW-0479">Metal-binding</keyword>
<dbReference type="InterPro" id="IPR039368">
    <property type="entry name" value="AHAS_TPP"/>
</dbReference>
<dbReference type="InterPro" id="IPR000399">
    <property type="entry name" value="TPP-bd_CS"/>
</dbReference>
<evidence type="ECO:0000256" key="13">
    <source>
        <dbReference type="RuleBase" id="RU003591"/>
    </source>
</evidence>
<evidence type="ECO:0000256" key="3">
    <source>
        <dbReference type="ARBA" id="ARBA00005025"/>
    </source>
</evidence>
<evidence type="ECO:0000256" key="11">
    <source>
        <dbReference type="ARBA" id="ARBA00023128"/>
    </source>
</evidence>
<dbReference type="EC" id="2.2.1.6" evidence="13"/>
<keyword evidence="11" id="KW-0496">Mitochondrion</keyword>
<dbReference type="InterPro" id="IPR012000">
    <property type="entry name" value="Thiamin_PyroP_enz_cen_dom"/>
</dbReference>
<evidence type="ECO:0000256" key="1">
    <source>
        <dbReference type="ARBA" id="ARBA00004173"/>
    </source>
</evidence>
<dbReference type="Pfam" id="PF00205">
    <property type="entry name" value="TPP_enzyme_M"/>
    <property type="match status" value="1"/>
</dbReference>
<dbReference type="InterPro" id="IPR045229">
    <property type="entry name" value="TPP_enz"/>
</dbReference>
<dbReference type="GO" id="GO:0000287">
    <property type="term" value="F:magnesium ion binding"/>
    <property type="evidence" value="ECO:0007669"/>
    <property type="project" value="UniProtKB-UniRule"/>
</dbReference>
<dbReference type="GO" id="GO:0003984">
    <property type="term" value="F:acetolactate synthase activity"/>
    <property type="evidence" value="ECO:0007669"/>
    <property type="project" value="UniProtKB-EC"/>
</dbReference>
<evidence type="ECO:0000256" key="12">
    <source>
        <dbReference type="ARBA" id="ARBA00023304"/>
    </source>
</evidence>
<dbReference type="OrthoDB" id="16262at2759"/>
<feature type="domain" description="Thiamine pyrophosphate enzyme N-terminal TPP-binding" evidence="17">
    <location>
        <begin position="135"/>
        <end position="249"/>
    </location>
</feature>
<name>A0A1Y2BJ03_9TREE</name>
<feature type="region of interest" description="Disordered" evidence="14">
    <location>
        <begin position="12"/>
        <end position="54"/>
    </location>
</feature>
<comment type="pathway">
    <text evidence="3 13">Amino-acid biosynthesis; L-valine biosynthesis; L-valine from pyruvate: step 1/4.</text>
</comment>
<dbReference type="GO" id="GO:0030976">
    <property type="term" value="F:thiamine pyrophosphate binding"/>
    <property type="evidence" value="ECO:0007669"/>
    <property type="project" value="UniProtKB-UniRule"/>
</dbReference>
<sequence length="725" mass="78472">MLTRPARLLRTLPSSSSAAASQTRLLQRRQKSTDRSSAPRSVHTSSVQNAPIVQIDPKVLRDSGITVEGKARVQAHVRRIQSSSSNSAAPAVRPEPAQHFQLPPSALPAGTPGAENPLEGDRQVKNGLDYSFIGMSGGQIFHEMMLRHDVKQVFGYPGGAILPVFDAIHNSPHFNFVLPRHEQGAGHMAEGYARVSGKPGVVLVTSGPGATNVITPMQDALSDGVPMVVFCGQVATNLIGSDAFQEADMVGISRSCTKWNVMVKDIAELPRRINEAFKIATTGRPGPVLVDLPKDVTAAILRTPLPSKAIQPGSTPYIPSSPLNPVTTPSRPQPGESSLIAAAANLINQAKRPIVYAGNGVLSSPEGPKLLKQLADIGNIPVTTTLQGLGAFDERDEKSLHMIGMHGAAYANFAIQEADVVIALGARFDDRITGKVDTFAPAAKAAALQGKGGIIHFEIQPKNINKIIEANIPVLGDVVASLAELVPQIKQVDRSQWIERCKANKEKYPFAFTPSQNGEKLKPQEVVRELDRQAEAMGKSNFVISTGVGQHQMWACQHYRWTEPRSWVSSGGLGTMGFGLPSAIGAKVAAPEKVVVDIDGDASFSMTAMELATANQYNIGVKVLLFNNEFQGMVEQWQDLFYENRYSHTRMHNPDFVKLSESMGAKALRCMSIEELPAKMKEFLEYDGTRPIVMECIVSSEHVYPMVPAGKALHEQILHPSLRNQ</sequence>
<dbReference type="Proteomes" id="UP000193986">
    <property type="component" value="Unassembled WGS sequence"/>
</dbReference>
<dbReference type="InterPro" id="IPR029061">
    <property type="entry name" value="THDP-binding"/>
</dbReference>
<dbReference type="GO" id="GO:0009097">
    <property type="term" value="P:isoleucine biosynthetic process"/>
    <property type="evidence" value="ECO:0007669"/>
    <property type="project" value="UniProtKB-UniPathway"/>
</dbReference>
<evidence type="ECO:0000256" key="10">
    <source>
        <dbReference type="ARBA" id="ARBA00023052"/>
    </source>
</evidence>
<evidence type="ECO:0000256" key="8">
    <source>
        <dbReference type="ARBA" id="ARBA00022842"/>
    </source>
</evidence>
<evidence type="ECO:0000256" key="7">
    <source>
        <dbReference type="ARBA" id="ARBA00022723"/>
    </source>
</evidence>
<evidence type="ECO:0000256" key="14">
    <source>
        <dbReference type="SAM" id="MobiDB-lite"/>
    </source>
</evidence>
<keyword evidence="12 13" id="KW-0100">Branched-chain amino acid biosynthesis</keyword>
<keyword evidence="19" id="KW-1185">Reference proteome</keyword>
<evidence type="ECO:0000259" key="15">
    <source>
        <dbReference type="Pfam" id="PF00205"/>
    </source>
</evidence>
<feature type="region of interest" description="Disordered" evidence="14">
    <location>
        <begin position="311"/>
        <end position="335"/>
    </location>
</feature>
<comment type="pathway">
    <text evidence="2 13">Amino-acid biosynthesis; L-isoleucine biosynthesis; L-isoleucine from 2-oxobutanoate: step 1/4.</text>
</comment>
<comment type="cofactor">
    <cofactor evidence="13">
        <name>Mg(2+)</name>
        <dbReference type="ChEBI" id="CHEBI:18420"/>
    </cofactor>
    <text evidence="13">Binds 1 Mg(2+) ion per subunit.</text>
</comment>
<dbReference type="UniPathway" id="UPA00049">
    <property type="reaction ID" value="UER00059"/>
</dbReference>
<dbReference type="SUPFAM" id="SSF52518">
    <property type="entry name" value="Thiamin diphosphate-binding fold (THDP-binding)"/>
    <property type="match status" value="2"/>
</dbReference>
<evidence type="ECO:0000256" key="2">
    <source>
        <dbReference type="ARBA" id="ARBA00004974"/>
    </source>
</evidence>
<dbReference type="PANTHER" id="PTHR18968">
    <property type="entry name" value="THIAMINE PYROPHOSPHATE ENZYMES"/>
    <property type="match status" value="1"/>
</dbReference>
<keyword evidence="10 13" id="KW-0786">Thiamine pyrophosphate</keyword>
<dbReference type="CDD" id="cd07035">
    <property type="entry name" value="TPP_PYR_POX_like"/>
    <property type="match status" value="1"/>
</dbReference>
<keyword evidence="8 13" id="KW-0460">Magnesium</keyword>
<dbReference type="GO" id="GO:0050660">
    <property type="term" value="F:flavin adenine dinucleotide binding"/>
    <property type="evidence" value="ECO:0007669"/>
    <property type="project" value="InterPro"/>
</dbReference>
<evidence type="ECO:0000313" key="18">
    <source>
        <dbReference type="EMBL" id="ORY34085.1"/>
    </source>
</evidence>
<evidence type="ECO:0000256" key="5">
    <source>
        <dbReference type="ARBA" id="ARBA00022605"/>
    </source>
</evidence>
<feature type="domain" description="Thiamine pyrophosphate enzyme TPP-binding" evidence="16">
    <location>
        <begin position="547"/>
        <end position="689"/>
    </location>
</feature>
<dbReference type="CDD" id="cd02015">
    <property type="entry name" value="TPP_AHAS"/>
    <property type="match status" value="1"/>
</dbReference>
<evidence type="ECO:0000256" key="9">
    <source>
        <dbReference type="ARBA" id="ARBA00022946"/>
    </source>
</evidence>
<dbReference type="SUPFAM" id="SSF52467">
    <property type="entry name" value="DHS-like NAD/FAD-binding domain"/>
    <property type="match status" value="1"/>
</dbReference>
<dbReference type="InterPro" id="IPR029035">
    <property type="entry name" value="DHS-like_NAD/FAD-binding_dom"/>
</dbReference>
<evidence type="ECO:0000313" key="19">
    <source>
        <dbReference type="Proteomes" id="UP000193986"/>
    </source>
</evidence>
<proteinExistence type="inferred from homology"/>
<dbReference type="GO" id="GO:0005948">
    <property type="term" value="C:acetolactate synthase complex"/>
    <property type="evidence" value="ECO:0007669"/>
    <property type="project" value="TreeGrafter"/>
</dbReference>
<dbReference type="GO" id="GO:0009099">
    <property type="term" value="P:L-valine biosynthetic process"/>
    <property type="evidence" value="ECO:0007669"/>
    <property type="project" value="UniProtKB-UniPathway"/>
</dbReference>
<evidence type="ECO:0000256" key="4">
    <source>
        <dbReference type="ARBA" id="ARBA00007812"/>
    </source>
</evidence>
<dbReference type="InterPro" id="IPR012001">
    <property type="entry name" value="Thiamin_PyroP_enz_TPP-bd_dom"/>
</dbReference>
<keyword evidence="6 13" id="KW-0808">Transferase</keyword>
<protein>
    <recommendedName>
        <fullName evidence="13">Acetolactate synthase</fullName>
        <ecNumber evidence="13">2.2.1.6</ecNumber>
    </recommendedName>
</protein>
<comment type="caution">
    <text evidence="18">The sequence shown here is derived from an EMBL/GenBank/DDBJ whole genome shotgun (WGS) entry which is preliminary data.</text>
</comment>
<dbReference type="FunCoup" id="A0A1Y2BJ03">
    <property type="interactions" value="138"/>
</dbReference>
<feature type="domain" description="Thiamine pyrophosphate enzyme central" evidence="15">
    <location>
        <begin position="340"/>
        <end position="485"/>
    </location>
</feature>
<dbReference type="InterPro" id="IPR011766">
    <property type="entry name" value="TPP_enzyme_TPP-bd"/>
</dbReference>
<comment type="cofactor">
    <cofactor evidence="13">
        <name>thiamine diphosphate</name>
        <dbReference type="ChEBI" id="CHEBI:58937"/>
    </cofactor>
    <text evidence="13">Binds 1 thiamine pyrophosphate per subunit.</text>
</comment>
<dbReference type="FunFam" id="3.40.50.1220:FF:000008">
    <property type="entry name" value="Acetolactate synthase"/>
    <property type="match status" value="1"/>
</dbReference>
<dbReference type="UniPathway" id="UPA00047">
    <property type="reaction ID" value="UER00055"/>
</dbReference>
<dbReference type="InterPro" id="IPR012846">
    <property type="entry name" value="Acetolactate_synth_lsu"/>
</dbReference>
<keyword evidence="9" id="KW-0809">Transit peptide</keyword>
<dbReference type="NCBIfam" id="TIGR00118">
    <property type="entry name" value="acolac_lg"/>
    <property type="match status" value="1"/>
</dbReference>
<keyword evidence="5 13" id="KW-0028">Amino-acid biosynthesis</keyword>
<reference evidence="18 19" key="1">
    <citation type="submission" date="2016-07" db="EMBL/GenBank/DDBJ databases">
        <title>Pervasive Adenine N6-methylation of Active Genes in Fungi.</title>
        <authorList>
            <consortium name="DOE Joint Genome Institute"/>
            <person name="Mondo S.J."/>
            <person name="Dannebaum R.O."/>
            <person name="Kuo R.C."/>
            <person name="Labutti K."/>
            <person name="Haridas S."/>
            <person name="Kuo A."/>
            <person name="Salamov A."/>
            <person name="Ahrendt S.R."/>
            <person name="Lipzen A."/>
            <person name="Sullivan W."/>
            <person name="Andreopoulos W.B."/>
            <person name="Clum A."/>
            <person name="Lindquist E."/>
            <person name="Daum C."/>
            <person name="Ramamoorthy G.K."/>
            <person name="Gryganskyi A."/>
            <person name="Culley D."/>
            <person name="Magnuson J.K."/>
            <person name="James T.Y."/>
            <person name="O'Malley M.A."/>
            <person name="Stajich J.E."/>
            <person name="Spatafora J.W."/>
            <person name="Visel A."/>
            <person name="Grigoriev I.V."/>
        </authorList>
    </citation>
    <scope>NUCLEOTIDE SEQUENCE [LARGE SCALE GENOMIC DNA]</scope>
    <source>
        <strain evidence="18 19">68-887.2</strain>
    </source>
</reference>
<feature type="compositionally biased region" description="Polar residues" evidence="14">
    <location>
        <begin position="35"/>
        <end position="51"/>
    </location>
</feature>
<dbReference type="Pfam" id="PF02775">
    <property type="entry name" value="TPP_enzyme_C"/>
    <property type="match status" value="1"/>
</dbReference>
<feature type="compositionally biased region" description="Polar residues" evidence="14">
    <location>
        <begin position="312"/>
        <end position="330"/>
    </location>
</feature>
<dbReference type="PANTHER" id="PTHR18968:SF13">
    <property type="entry name" value="ACETOLACTATE SYNTHASE CATALYTIC SUBUNIT, MITOCHONDRIAL"/>
    <property type="match status" value="1"/>
</dbReference>
<comment type="similarity">
    <text evidence="4 13">Belongs to the TPP enzyme family.</text>
</comment>
<evidence type="ECO:0000259" key="17">
    <source>
        <dbReference type="Pfam" id="PF02776"/>
    </source>
</evidence>
<dbReference type="STRING" id="71784.A0A1Y2BJ03"/>
<feature type="compositionally biased region" description="Low complexity" evidence="14">
    <location>
        <begin position="12"/>
        <end position="25"/>
    </location>
</feature>
<dbReference type="EMBL" id="MCFC01000004">
    <property type="protein sequence ID" value="ORY34085.1"/>
    <property type="molecule type" value="Genomic_DNA"/>
</dbReference>
<dbReference type="FunFam" id="3.40.50.970:FF:000007">
    <property type="entry name" value="Acetolactate synthase"/>
    <property type="match status" value="1"/>
</dbReference>
<dbReference type="GO" id="GO:0005739">
    <property type="term" value="C:mitochondrion"/>
    <property type="evidence" value="ECO:0007669"/>
    <property type="project" value="UniProtKB-SubCell"/>
</dbReference>
<dbReference type="InParanoid" id="A0A1Y2BJ03"/>
<comment type="catalytic activity">
    <reaction evidence="13">
        <text>2 pyruvate + H(+) = (2S)-2-acetolactate + CO2</text>
        <dbReference type="Rhea" id="RHEA:25249"/>
        <dbReference type="ChEBI" id="CHEBI:15361"/>
        <dbReference type="ChEBI" id="CHEBI:15378"/>
        <dbReference type="ChEBI" id="CHEBI:16526"/>
        <dbReference type="ChEBI" id="CHEBI:58476"/>
        <dbReference type="EC" id="2.2.1.6"/>
    </reaction>
</comment>
<gene>
    <name evidence="18" type="ORF">BCR39DRAFT_518408</name>
</gene>
<dbReference type="Gene3D" id="3.40.50.1220">
    <property type="entry name" value="TPP-binding domain"/>
    <property type="match status" value="1"/>
</dbReference>
<feature type="region of interest" description="Disordered" evidence="14">
    <location>
        <begin position="77"/>
        <end position="122"/>
    </location>
</feature>
<dbReference type="AlphaFoldDB" id="A0A1Y2BJ03"/>
<organism evidence="18 19">
    <name type="scientific">Naematelia encephala</name>
    <dbReference type="NCBI Taxonomy" id="71784"/>
    <lineage>
        <taxon>Eukaryota</taxon>
        <taxon>Fungi</taxon>
        <taxon>Dikarya</taxon>
        <taxon>Basidiomycota</taxon>
        <taxon>Agaricomycotina</taxon>
        <taxon>Tremellomycetes</taxon>
        <taxon>Tremellales</taxon>
        <taxon>Naemateliaceae</taxon>
        <taxon>Naematelia</taxon>
    </lineage>
</organism>
<evidence type="ECO:0000256" key="6">
    <source>
        <dbReference type="ARBA" id="ARBA00022679"/>
    </source>
</evidence>
<comment type="subcellular location">
    <subcellularLocation>
        <location evidence="1">Mitochondrion</location>
    </subcellularLocation>
</comment>
<dbReference type="PROSITE" id="PS00187">
    <property type="entry name" value="TPP_ENZYMES"/>
    <property type="match status" value="1"/>
</dbReference>
<dbReference type="Gene3D" id="3.40.50.970">
    <property type="match status" value="2"/>
</dbReference>
<dbReference type="Pfam" id="PF02776">
    <property type="entry name" value="TPP_enzyme_N"/>
    <property type="match status" value="1"/>
</dbReference>